<dbReference type="Gene3D" id="3.40.50.720">
    <property type="entry name" value="NAD(P)-binding Rossmann-like Domain"/>
    <property type="match status" value="1"/>
</dbReference>
<accession>K1R978</accession>
<organism evidence="1">
    <name type="scientific">Magallana gigas</name>
    <name type="common">Pacific oyster</name>
    <name type="synonym">Crassostrea gigas</name>
    <dbReference type="NCBI Taxonomy" id="29159"/>
    <lineage>
        <taxon>Eukaryota</taxon>
        <taxon>Metazoa</taxon>
        <taxon>Spiralia</taxon>
        <taxon>Lophotrochozoa</taxon>
        <taxon>Mollusca</taxon>
        <taxon>Bivalvia</taxon>
        <taxon>Autobranchia</taxon>
        <taxon>Pteriomorphia</taxon>
        <taxon>Ostreida</taxon>
        <taxon>Ostreoidea</taxon>
        <taxon>Ostreidae</taxon>
        <taxon>Magallana</taxon>
    </lineage>
</organism>
<sequence>MGEEINITEDEAALYDRQIRLWGLDAQRSDFIVYYYNNTIICGYGTAGLAGYLVLRLHMAAADFQVVVTVVSPQIKVLHDERPKFLSALITVHERPKYLLGEPQISFMTAPK</sequence>
<reference evidence="1" key="1">
    <citation type="journal article" date="2012" name="Nature">
        <title>The oyster genome reveals stress adaptation and complexity of shell formation.</title>
        <authorList>
            <person name="Zhang G."/>
            <person name="Fang X."/>
            <person name="Guo X."/>
            <person name="Li L."/>
            <person name="Luo R."/>
            <person name="Xu F."/>
            <person name="Yang P."/>
            <person name="Zhang L."/>
            <person name="Wang X."/>
            <person name="Qi H."/>
            <person name="Xiong Z."/>
            <person name="Que H."/>
            <person name="Xie Y."/>
            <person name="Holland P.W."/>
            <person name="Paps J."/>
            <person name="Zhu Y."/>
            <person name="Wu F."/>
            <person name="Chen Y."/>
            <person name="Wang J."/>
            <person name="Peng C."/>
            <person name="Meng J."/>
            <person name="Yang L."/>
            <person name="Liu J."/>
            <person name="Wen B."/>
            <person name="Zhang N."/>
            <person name="Huang Z."/>
            <person name="Zhu Q."/>
            <person name="Feng Y."/>
            <person name="Mount A."/>
            <person name="Hedgecock D."/>
            <person name="Xu Z."/>
            <person name="Liu Y."/>
            <person name="Domazet-Loso T."/>
            <person name="Du Y."/>
            <person name="Sun X."/>
            <person name="Zhang S."/>
            <person name="Liu B."/>
            <person name="Cheng P."/>
            <person name="Jiang X."/>
            <person name="Li J."/>
            <person name="Fan D."/>
            <person name="Wang W."/>
            <person name="Fu W."/>
            <person name="Wang T."/>
            <person name="Wang B."/>
            <person name="Zhang J."/>
            <person name="Peng Z."/>
            <person name="Li Y."/>
            <person name="Li N."/>
            <person name="Wang J."/>
            <person name="Chen M."/>
            <person name="He Y."/>
            <person name="Tan F."/>
            <person name="Song X."/>
            <person name="Zheng Q."/>
            <person name="Huang R."/>
            <person name="Yang H."/>
            <person name="Du X."/>
            <person name="Chen L."/>
            <person name="Yang M."/>
            <person name="Gaffney P.M."/>
            <person name="Wang S."/>
            <person name="Luo L."/>
            <person name="She Z."/>
            <person name="Ming Y."/>
            <person name="Huang W."/>
            <person name="Zhang S."/>
            <person name="Huang B."/>
            <person name="Zhang Y."/>
            <person name="Qu T."/>
            <person name="Ni P."/>
            <person name="Miao G."/>
            <person name="Wang J."/>
            <person name="Wang Q."/>
            <person name="Steinberg C.E."/>
            <person name="Wang H."/>
            <person name="Li N."/>
            <person name="Qian L."/>
            <person name="Zhang G."/>
            <person name="Li Y."/>
            <person name="Yang H."/>
            <person name="Liu X."/>
            <person name="Wang J."/>
            <person name="Yin Y."/>
            <person name="Wang J."/>
        </authorList>
    </citation>
    <scope>NUCLEOTIDE SEQUENCE [LARGE SCALE GENOMIC DNA]</scope>
    <source>
        <strain evidence="1">05x7-T-G4-1.051#20</strain>
    </source>
</reference>
<dbReference type="HOGENOM" id="CLU_2148255_0_0_1"/>
<dbReference type="EMBL" id="JH818873">
    <property type="protein sequence ID" value="EKC40204.1"/>
    <property type="molecule type" value="Genomic_DNA"/>
</dbReference>
<proteinExistence type="predicted"/>
<evidence type="ECO:0000313" key="1">
    <source>
        <dbReference type="EMBL" id="EKC40204.1"/>
    </source>
</evidence>
<dbReference type="InParanoid" id="K1R978"/>
<gene>
    <name evidence="1" type="ORF">CGI_10027852</name>
</gene>
<name>K1R978_MAGGI</name>
<dbReference type="AlphaFoldDB" id="K1R978"/>
<protein>
    <submittedName>
        <fullName evidence="1">Uncharacterized protein</fullName>
    </submittedName>
</protein>